<evidence type="ECO:0000313" key="3">
    <source>
        <dbReference type="Proteomes" id="UP001589536"/>
    </source>
</evidence>
<protein>
    <submittedName>
        <fullName evidence="2">Uncharacterized protein</fullName>
    </submittedName>
</protein>
<dbReference type="EMBL" id="JBHMBH010000019">
    <property type="protein sequence ID" value="MFB9714223.1"/>
    <property type="molecule type" value="Genomic_DNA"/>
</dbReference>
<dbReference type="Proteomes" id="UP001589536">
    <property type="component" value="Unassembled WGS sequence"/>
</dbReference>
<organism evidence="2 3">
    <name type="scientific">Arthrobacter methylotrophus</name>
    <dbReference type="NCBI Taxonomy" id="121291"/>
    <lineage>
        <taxon>Bacteria</taxon>
        <taxon>Bacillati</taxon>
        <taxon>Actinomycetota</taxon>
        <taxon>Actinomycetes</taxon>
        <taxon>Micrococcales</taxon>
        <taxon>Micrococcaceae</taxon>
        <taxon>Arthrobacter</taxon>
    </lineage>
</organism>
<evidence type="ECO:0000313" key="2">
    <source>
        <dbReference type="EMBL" id="MFB9714223.1"/>
    </source>
</evidence>
<name>A0ABV5UNZ3_9MICC</name>
<comment type="caution">
    <text evidence="2">The sequence shown here is derived from an EMBL/GenBank/DDBJ whole genome shotgun (WGS) entry which is preliminary data.</text>
</comment>
<proteinExistence type="predicted"/>
<keyword evidence="3" id="KW-1185">Reference proteome</keyword>
<reference evidence="2 3" key="1">
    <citation type="submission" date="2024-09" db="EMBL/GenBank/DDBJ databases">
        <authorList>
            <person name="Sun Q."/>
            <person name="Mori K."/>
        </authorList>
    </citation>
    <scope>NUCLEOTIDE SEQUENCE [LARGE SCALE GENOMIC DNA]</scope>
    <source>
        <strain evidence="2 3">JCM 13519</strain>
    </source>
</reference>
<sequence length="53" mass="6065">MDNFEKVAWTGVAALFALAARSFFKSAWNDAKSQAEEAASPRTRWTDEARWDR</sequence>
<feature type="compositionally biased region" description="Basic and acidic residues" evidence="1">
    <location>
        <begin position="44"/>
        <end position="53"/>
    </location>
</feature>
<dbReference type="RefSeq" id="WP_345043961.1">
    <property type="nucleotide sequence ID" value="NZ_BAABED010000001.1"/>
</dbReference>
<gene>
    <name evidence="2" type="ORF">ACFFPI_08785</name>
</gene>
<evidence type="ECO:0000256" key="1">
    <source>
        <dbReference type="SAM" id="MobiDB-lite"/>
    </source>
</evidence>
<accession>A0ABV5UNZ3</accession>
<feature type="region of interest" description="Disordered" evidence="1">
    <location>
        <begin position="34"/>
        <end position="53"/>
    </location>
</feature>